<organism evidence="8 9">
    <name type="scientific">Cutibacterium equinum</name>
    <dbReference type="NCBI Taxonomy" id="3016342"/>
    <lineage>
        <taxon>Bacteria</taxon>
        <taxon>Bacillati</taxon>
        <taxon>Actinomycetota</taxon>
        <taxon>Actinomycetes</taxon>
        <taxon>Propionibacteriales</taxon>
        <taxon>Propionibacteriaceae</taxon>
        <taxon>Cutibacterium</taxon>
    </lineage>
</organism>
<dbReference type="RefSeq" id="WP_271418863.1">
    <property type="nucleotide sequence ID" value="NZ_CP115668.1"/>
</dbReference>
<name>A0ABY7R061_9ACTN</name>
<feature type="transmembrane region" description="Helical" evidence="6">
    <location>
        <begin position="24"/>
        <end position="46"/>
    </location>
</feature>
<reference evidence="8 9" key="1">
    <citation type="submission" date="2023-06" db="EMBL/GenBank/DDBJ databases">
        <title>The Gram-positive Non-spore-bearing Anaerobic Bacilli of Human Feces.</title>
        <authorList>
            <person name="Eggerth A.H."/>
        </authorList>
    </citation>
    <scope>NUCLEOTIDE SEQUENCE [LARGE SCALE GENOMIC DNA]</scope>
    <source>
        <strain evidence="8 9">CBA3108</strain>
    </source>
</reference>
<keyword evidence="9" id="KW-1185">Reference proteome</keyword>
<dbReference type="EMBL" id="CP115668">
    <property type="protein sequence ID" value="WCC80683.1"/>
    <property type="molecule type" value="Genomic_DNA"/>
</dbReference>
<evidence type="ECO:0000259" key="7">
    <source>
        <dbReference type="Pfam" id="PF12698"/>
    </source>
</evidence>
<feature type="transmembrane region" description="Helical" evidence="6">
    <location>
        <begin position="175"/>
        <end position="199"/>
    </location>
</feature>
<dbReference type="InterPro" id="IPR013525">
    <property type="entry name" value="ABC2_TM"/>
</dbReference>
<proteinExistence type="predicted"/>
<accession>A0ABY7R061</accession>
<gene>
    <name evidence="8" type="ORF">O6R08_04145</name>
</gene>
<dbReference type="InterPro" id="IPR051449">
    <property type="entry name" value="ABC-2_transporter_component"/>
</dbReference>
<protein>
    <submittedName>
        <fullName evidence="8">ABC transporter permease</fullName>
    </submittedName>
</protein>
<evidence type="ECO:0000256" key="6">
    <source>
        <dbReference type="SAM" id="Phobius"/>
    </source>
</evidence>
<dbReference type="Pfam" id="PF12698">
    <property type="entry name" value="ABC2_membrane_3"/>
    <property type="match status" value="1"/>
</dbReference>
<evidence type="ECO:0000256" key="5">
    <source>
        <dbReference type="ARBA" id="ARBA00023136"/>
    </source>
</evidence>
<dbReference type="PANTHER" id="PTHR30294">
    <property type="entry name" value="MEMBRANE COMPONENT OF ABC TRANSPORTER YHHJ-RELATED"/>
    <property type="match status" value="1"/>
</dbReference>
<evidence type="ECO:0000256" key="3">
    <source>
        <dbReference type="ARBA" id="ARBA00022692"/>
    </source>
</evidence>
<dbReference type="PANTHER" id="PTHR30294:SF29">
    <property type="entry name" value="MULTIDRUG ABC TRANSPORTER PERMEASE YBHS-RELATED"/>
    <property type="match status" value="1"/>
</dbReference>
<sequence length="403" mass="43615">MTSTSSTWRLVASREIGVKLRDKGFIISMIITVVLILAIPVVSSIISSHHDHDGVVVTDDKAAAVVKVAQQDLAARGSGDKIEVVRAADEAEAHRKLHDDDDMVYLHQKDGQWHLDGYDKTPSADGSSTRVMEAAVARAAVADNAEAAGADATAMTRGMSLQTGQVKASEGTSEAVGYMLAVVFSILFMMSAISYGMMIANSVVEEKQSRIVEILLTGVPARQLLIGKIVGNTVLAVGQLVIICGLGMLAVSFSSWSDVITVAMSWSVLWFVLFFLIGFVALASLYAAAGSMASRTEDLQSTAMPLMYLVMIIYFWVVMSMSNLDGLSARIGSYVPIASVVFMPLRMLGHRATWWEPIISIIITLGFTAFAVLVGERIYRRSILQTNGRVSFKNAWRHNESVA</sequence>
<feature type="transmembrane region" description="Helical" evidence="6">
    <location>
        <begin position="236"/>
        <end position="256"/>
    </location>
</feature>
<feature type="transmembrane region" description="Helical" evidence="6">
    <location>
        <begin position="354"/>
        <end position="374"/>
    </location>
</feature>
<feature type="transmembrane region" description="Helical" evidence="6">
    <location>
        <begin position="268"/>
        <end position="289"/>
    </location>
</feature>
<keyword evidence="5 6" id="KW-0472">Membrane</keyword>
<keyword evidence="2" id="KW-1003">Cell membrane</keyword>
<evidence type="ECO:0000256" key="2">
    <source>
        <dbReference type="ARBA" id="ARBA00022475"/>
    </source>
</evidence>
<keyword evidence="4 6" id="KW-1133">Transmembrane helix</keyword>
<comment type="subcellular location">
    <subcellularLocation>
        <location evidence="1">Cell membrane</location>
        <topology evidence="1">Multi-pass membrane protein</topology>
    </subcellularLocation>
</comment>
<keyword evidence="3 6" id="KW-0812">Transmembrane</keyword>
<evidence type="ECO:0000256" key="4">
    <source>
        <dbReference type="ARBA" id="ARBA00022989"/>
    </source>
</evidence>
<evidence type="ECO:0000313" key="8">
    <source>
        <dbReference type="EMBL" id="WCC80683.1"/>
    </source>
</evidence>
<feature type="transmembrane region" description="Helical" evidence="6">
    <location>
        <begin position="301"/>
        <end position="319"/>
    </location>
</feature>
<dbReference type="Proteomes" id="UP001212097">
    <property type="component" value="Chromosome"/>
</dbReference>
<feature type="domain" description="ABC-2 type transporter transmembrane" evidence="7">
    <location>
        <begin position="23"/>
        <end position="374"/>
    </location>
</feature>
<evidence type="ECO:0000313" key="9">
    <source>
        <dbReference type="Proteomes" id="UP001212097"/>
    </source>
</evidence>
<evidence type="ECO:0000256" key="1">
    <source>
        <dbReference type="ARBA" id="ARBA00004651"/>
    </source>
</evidence>